<organism evidence="1 2">
    <name type="scientific">Rhizophagus clarus</name>
    <dbReference type="NCBI Taxonomy" id="94130"/>
    <lineage>
        <taxon>Eukaryota</taxon>
        <taxon>Fungi</taxon>
        <taxon>Fungi incertae sedis</taxon>
        <taxon>Mucoromycota</taxon>
        <taxon>Glomeromycotina</taxon>
        <taxon>Glomeromycetes</taxon>
        <taxon>Glomerales</taxon>
        <taxon>Glomeraceae</taxon>
        <taxon>Rhizophagus</taxon>
    </lineage>
</organism>
<dbReference type="AlphaFoldDB" id="A0A2Z6S747"/>
<sequence length="160" mass="18663">MTCQLSTDCLNDIFEYLEKDKHTLHSCFVNVQNLNIMNFLENNGNNLNKLYVGENNETLNSSIPDFYSNLKSLYLSLYSNESDTLKNIFIKCQYLESWCGGKDITEKEVFEIVANYSSNNFRELKIFNSSVEHNIFSENLELFLINWKNRISKKSQLLGI</sequence>
<gene>
    <name evidence="1" type="ORF">RclHR1_00370009</name>
</gene>
<evidence type="ECO:0008006" key="3">
    <source>
        <dbReference type="Google" id="ProtNLM"/>
    </source>
</evidence>
<name>A0A2Z6S747_9GLOM</name>
<protein>
    <recommendedName>
        <fullName evidence="3">F-box domain-containing protein</fullName>
    </recommendedName>
</protein>
<keyword evidence="2" id="KW-1185">Reference proteome</keyword>
<comment type="caution">
    <text evidence="1">The sequence shown here is derived from an EMBL/GenBank/DDBJ whole genome shotgun (WGS) entry which is preliminary data.</text>
</comment>
<reference evidence="1 2" key="1">
    <citation type="submission" date="2017-11" db="EMBL/GenBank/DDBJ databases">
        <title>The genome of Rhizophagus clarus HR1 reveals common genetic basis of auxotrophy among arbuscular mycorrhizal fungi.</title>
        <authorList>
            <person name="Kobayashi Y."/>
        </authorList>
    </citation>
    <scope>NUCLEOTIDE SEQUENCE [LARGE SCALE GENOMIC DNA]</scope>
    <source>
        <strain evidence="1 2">HR1</strain>
    </source>
</reference>
<accession>A0A2Z6S747</accession>
<dbReference type="EMBL" id="BEXD01003001">
    <property type="protein sequence ID" value="GBB99968.1"/>
    <property type="molecule type" value="Genomic_DNA"/>
</dbReference>
<dbReference type="Proteomes" id="UP000247702">
    <property type="component" value="Unassembled WGS sequence"/>
</dbReference>
<proteinExistence type="predicted"/>
<evidence type="ECO:0000313" key="1">
    <source>
        <dbReference type="EMBL" id="GBB99968.1"/>
    </source>
</evidence>
<evidence type="ECO:0000313" key="2">
    <source>
        <dbReference type="Proteomes" id="UP000247702"/>
    </source>
</evidence>